<protein>
    <recommendedName>
        <fullName evidence="4">UspA domain-containing protein</fullName>
    </recommendedName>
</protein>
<feature type="domain" description="UspA" evidence="4">
    <location>
        <begin position="1"/>
        <end position="140"/>
    </location>
</feature>
<dbReference type="PANTHER" id="PTHR46268:SF27">
    <property type="entry name" value="UNIVERSAL STRESS PROTEIN RV2623"/>
    <property type="match status" value="1"/>
</dbReference>
<dbReference type="RefSeq" id="WP_088706936.1">
    <property type="nucleotide sequence ID" value="NZ_LSTO01000001.1"/>
</dbReference>
<dbReference type="InterPro" id="IPR006016">
    <property type="entry name" value="UspA"/>
</dbReference>
<keyword evidence="2" id="KW-0547">Nucleotide-binding</keyword>
<sequence>MRKILVPVDASESARHAALHAAALANDNPAIQLHLLNVQEPLEVRSHAYLSPQETKSIQATDAQAVLQKVMELLDEAGVAYRADWRAGDIAPTVAAYAEEIGCESIVMGTRGLGPVGNLVMGSVATKVVHLVKVPVTLVK</sequence>
<keyword evidence="6" id="KW-1185">Reference proteome</keyword>
<dbReference type="OrthoDB" id="8547832at2"/>
<dbReference type="PRINTS" id="PR01438">
    <property type="entry name" value="UNVRSLSTRESS"/>
</dbReference>
<organism evidence="5 6">
    <name type="scientific">Noviherbaspirillum denitrificans</name>
    <dbReference type="NCBI Taxonomy" id="1968433"/>
    <lineage>
        <taxon>Bacteria</taxon>
        <taxon>Pseudomonadati</taxon>
        <taxon>Pseudomonadota</taxon>
        <taxon>Betaproteobacteria</taxon>
        <taxon>Burkholderiales</taxon>
        <taxon>Oxalobacteraceae</taxon>
        <taxon>Noviherbaspirillum</taxon>
    </lineage>
</organism>
<gene>
    <name evidence="5" type="ORF">AYR66_11585</name>
</gene>
<dbReference type="Pfam" id="PF00582">
    <property type="entry name" value="Usp"/>
    <property type="match status" value="1"/>
</dbReference>
<dbReference type="GO" id="GO:0005524">
    <property type="term" value="F:ATP binding"/>
    <property type="evidence" value="ECO:0007669"/>
    <property type="project" value="UniProtKB-KW"/>
</dbReference>
<evidence type="ECO:0000313" key="5">
    <source>
        <dbReference type="EMBL" id="OWW20041.1"/>
    </source>
</evidence>
<evidence type="ECO:0000256" key="2">
    <source>
        <dbReference type="ARBA" id="ARBA00022741"/>
    </source>
</evidence>
<evidence type="ECO:0000256" key="3">
    <source>
        <dbReference type="ARBA" id="ARBA00022840"/>
    </source>
</evidence>
<dbReference type="Proteomes" id="UP000197535">
    <property type="component" value="Unassembled WGS sequence"/>
</dbReference>
<dbReference type="CDD" id="cd00293">
    <property type="entry name" value="USP-like"/>
    <property type="match status" value="1"/>
</dbReference>
<proteinExistence type="inferred from homology"/>
<dbReference type="PANTHER" id="PTHR46268">
    <property type="entry name" value="STRESS RESPONSE PROTEIN NHAX"/>
    <property type="match status" value="1"/>
</dbReference>
<keyword evidence="3" id="KW-0067">ATP-binding</keyword>
<dbReference type="SUPFAM" id="SSF52402">
    <property type="entry name" value="Adenine nucleotide alpha hydrolases-like"/>
    <property type="match status" value="1"/>
</dbReference>
<evidence type="ECO:0000259" key="4">
    <source>
        <dbReference type="Pfam" id="PF00582"/>
    </source>
</evidence>
<comment type="similarity">
    <text evidence="1">Belongs to the universal stress protein A family.</text>
</comment>
<dbReference type="AlphaFoldDB" id="A0A254TBM4"/>
<dbReference type="InterPro" id="IPR006015">
    <property type="entry name" value="Universal_stress_UspA"/>
</dbReference>
<evidence type="ECO:0000256" key="1">
    <source>
        <dbReference type="ARBA" id="ARBA00008791"/>
    </source>
</evidence>
<reference evidence="5 6" key="1">
    <citation type="submission" date="2016-02" db="EMBL/GenBank/DDBJ databases">
        <authorList>
            <person name="Wen L."/>
            <person name="He K."/>
            <person name="Yang H."/>
        </authorList>
    </citation>
    <scope>NUCLEOTIDE SEQUENCE [LARGE SCALE GENOMIC DNA]</scope>
    <source>
        <strain evidence="5 6">TSA40</strain>
    </source>
</reference>
<dbReference type="EMBL" id="LSTO01000001">
    <property type="protein sequence ID" value="OWW20041.1"/>
    <property type="molecule type" value="Genomic_DNA"/>
</dbReference>
<dbReference type="Gene3D" id="3.40.50.620">
    <property type="entry name" value="HUPs"/>
    <property type="match status" value="1"/>
</dbReference>
<evidence type="ECO:0000313" key="6">
    <source>
        <dbReference type="Proteomes" id="UP000197535"/>
    </source>
</evidence>
<accession>A0A254TBM4</accession>
<name>A0A254TBM4_9BURK</name>
<dbReference type="InterPro" id="IPR014729">
    <property type="entry name" value="Rossmann-like_a/b/a_fold"/>
</dbReference>
<comment type="caution">
    <text evidence="5">The sequence shown here is derived from an EMBL/GenBank/DDBJ whole genome shotgun (WGS) entry which is preliminary data.</text>
</comment>